<feature type="transmembrane region" description="Helical" evidence="4">
    <location>
        <begin position="274"/>
        <end position="290"/>
    </location>
</feature>
<feature type="transmembrane region" description="Helical" evidence="4">
    <location>
        <begin position="238"/>
        <end position="262"/>
    </location>
</feature>
<evidence type="ECO:0000313" key="7">
    <source>
        <dbReference type="Proteomes" id="UP001219862"/>
    </source>
</evidence>
<dbReference type="PROSITE" id="PS50850">
    <property type="entry name" value="MFS"/>
    <property type="match status" value="1"/>
</dbReference>
<dbReference type="InterPro" id="IPR010645">
    <property type="entry name" value="MFS_4"/>
</dbReference>
<dbReference type="PANTHER" id="PTHR23537:SF1">
    <property type="entry name" value="SUGAR TRANSPORTER"/>
    <property type="match status" value="1"/>
</dbReference>
<keyword evidence="3 4" id="KW-0472">Membrane</keyword>
<evidence type="ECO:0000259" key="5">
    <source>
        <dbReference type="PROSITE" id="PS50850"/>
    </source>
</evidence>
<accession>A0ABT5KR75</accession>
<dbReference type="PANTHER" id="PTHR23537">
    <property type="match status" value="1"/>
</dbReference>
<evidence type="ECO:0000313" key="6">
    <source>
        <dbReference type="EMBL" id="MDC8785413.1"/>
    </source>
</evidence>
<dbReference type="Gene3D" id="1.20.1250.20">
    <property type="entry name" value="MFS general substrate transporter like domains"/>
    <property type="match status" value="1"/>
</dbReference>
<feature type="transmembrane region" description="Helical" evidence="4">
    <location>
        <begin position="121"/>
        <end position="139"/>
    </location>
</feature>
<dbReference type="InterPro" id="IPR020846">
    <property type="entry name" value="MFS_dom"/>
</dbReference>
<feature type="transmembrane region" description="Helical" evidence="4">
    <location>
        <begin position="185"/>
        <end position="202"/>
    </location>
</feature>
<feature type="transmembrane region" description="Helical" evidence="4">
    <location>
        <begin position="388"/>
        <end position="410"/>
    </location>
</feature>
<feature type="transmembrane region" description="Helical" evidence="4">
    <location>
        <begin position="325"/>
        <end position="348"/>
    </location>
</feature>
<keyword evidence="1 4" id="KW-0812">Transmembrane</keyword>
<dbReference type="Pfam" id="PF06779">
    <property type="entry name" value="MFS_4"/>
    <property type="match status" value="1"/>
</dbReference>
<feature type="transmembrane region" description="Helical" evidence="4">
    <location>
        <begin position="90"/>
        <end position="109"/>
    </location>
</feature>
<proteinExistence type="predicted"/>
<dbReference type="SUPFAM" id="SSF103473">
    <property type="entry name" value="MFS general substrate transporter"/>
    <property type="match status" value="1"/>
</dbReference>
<sequence length="420" mass="44019">MPSTPTPSAHAHAPPPLQAWQAWQVILGGVCSLVLTLGLARFAFTPLLPLMHEQAGLSDAAGGALAAINYAGYMSGALLASWLESARLRHGLYSVGLILSLLVTVLMGLSDNFWVWALSRYFGGLCGAAGMLLGSGLVLNWLMRAGHRPELGLHFTGIGLGIVVSALGALLMGGQGLHLSWAQQWIGFALIGLVFLALAWRWRPPVPSVLLAATNANVSANATAQHALAVKPARTWTVLMTAVYFCAGWGFVISATFTVTIVERQPLLAGQGPWAWLLVGLAATPAVFLWDRVARRVGELQALLMAFVLQCVSVLVPALSDTLAAALTGALLYGATFIGIVSMTLALVGRRSPANPGKAMARLTLSYGVAQVCAPALSGAMAQASGSYRAALLLTALVLALGMVGLLALIRWEARRIPHG</sequence>
<gene>
    <name evidence="6" type="ORF">PRZ01_09445</name>
</gene>
<evidence type="ECO:0000256" key="3">
    <source>
        <dbReference type="ARBA" id="ARBA00023136"/>
    </source>
</evidence>
<protein>
    <submittedName>
        <fullName evidence="6">YbfB/YjiJ family MFS transporter</fullName>
    </submittedName>
</protein>
<reference evidence="6 7" key="1">
    <citation type="submission" date="2022-10" db="EMBL/GenBank/DDBJ databases">
        <title>paucibacter sp. hw8 Genome sequencing.</title>
        <authorList>
            <person name="Park S."/>
        </authorList>
    </citation>
    <scope>NUCLEOTIDE SEQUENCE [LARGE SCALE GENOMIC DNA]</scope>
    <source>
        <strain evidence="7">hw8</strain>
    </source>
</reference>
<feature type="transmembrane region" description="Helical" evidence="4">
    <location>
        <begin position="25"/>
        <end position="44"/>
    </location>
</feature>
<feature type="transmembrane region" description="Helical" evidence="4">
    <location>
        <begin position="64"/>
        <end position="83"/>
    </location>
</feature>
<dbReference type="RefSeq" id="WP_273596530.1">
    <property type="nucleotide sequence ID" value="NZ_JAQQXS010000007.1"/>
</dbReference>
<dbReference type="EMBL" id="JAQQXS010000007">
    <property type="protein sequence ID" value="MDC8785413.1"/>
    <property type="molecule type" value="Genomic_DNA"/>
</dbReference>
<feature type="domain" description="Major facilitator superfamily (MFS) profile" evidence="5">
    <location>
        <begin position="24"/>
        <end position="414"/>
    </location>
</feature>
<keyword evidence="7" id="KW-1185">Reference proteome</keyword>
<name>A0ABT5KR75_9BURK</name>
<feature type="transmembrane region" description="Helical" evidence="4">
    <location>
        <begin position="151"/>
        <end position="173"/>
    </location>
</feature>
<feature type="transmembrane region" description="Helical" evidence="4">
    <location>
        <begin position="360"/>
        <end position="382"/>
    </location>
</feature>
<evidence type="ECO:0000256" key="2">
    <source>
        <dbReference type="ARBA" id="ARBA00022989"/>
    </source>
</evidence>
<evidence type="ECO:0000256" key="4">
    <source>
        <dbReference type="SAM" id="Phobius"/>
    </source>
</evidence>
<organism evidence="6 7">
    <name type="scientific">Roseateles koreensis</name>
    <dbReference type="NCBI Taxonomy" id="2987526"/>
    <lineage>
        <taxon>Bacteria</taxon>
        <taxon>Pseudomonadati</taxon>
        <taxon>Pseudomonadota</taxon>
        <taxon>Betaproteobacteria</taxon>
        <taxon>Burkholderiales</taxon>
        <taxon>Sphaerotilaceae</taxon>
        <taxon>Roseateles</taxon>
    </lineage>
</organism>
<dbReference type="InterPro" id="IPR036259">
    <property type="entry name" value="MFS_trans_sf"/>
</dbReference>
<dbReference type="Proteomes" id="UP001219862">
    <property type="component" value="Unassembled WGS sequence"/>
</dbReference>
<comment type="caution">
    <text evidence="6">The sequence shown here is derived from an EMBL/GenBank/DDBJ whole genome shotgun (WGS) entry which is preliminary data.</text>
</comment>
<keyword evidence="2 4" id="KW-1133">Transmembrane helix</keyword>
<evidence type="ECO:0000256" key="1">
    <source>
        <dbReference type="ARBA" id="ARBA00022692"/>
    </source>
</evidence>
<feature type="transmembrane region" description="Helical" evidence="4">
    <location>
        <begin position="302"/>
        <end position="319"/>
    </location>
</feature>